<evidence type="ECO:0000313" key="2">
    <source>
        <dbReference type="Proteomes" id="UP000265520"/>
    </source>
</evidence>
<dbReference type="PANTHER" id="PTHR47913:SF1">
    <property type="entry name" value="OS01G0167750 PROTEIN"/>
    <property type="match status" value="1"/>
</dbReference>
<organism evidence="1 2">
    <name type="scientific">Trifolium medium</name>
    <dbReference type="NCBI Taxonomy" id="97028"/>
    <lineage>
        <taxon>Eukaryota</taxon>
        <taxon>Viridiplantae</taxon>
        <taxon>Streptophyta</taxon>
        <taxon>Embryophyta</taxon>
        <taxon>Tracheophyta</taxon>
        <taxon>Spermatophyta</taxon>
        <taxon>Magnoliopsida</taxon>
        <taxon>eudicotyledons</taxon>
        <taxon>Gunneridae</taxon>
        <taxon>Pentapetalae</taxon>
        <taxon>rosids</taxon>
        <taxon>fabids</taxon>
        <taxon>Fabales</taxon>
        <taxon>Fabaceae</taxon>
        <taxon>Papilionoideae</taxon>
        <taxon>50 kb inversion clade</taxon>
        <taxon>NPAAA clade</taxon>
        <taxon>Hologalegina</taxon>
        <taxon>IRL clade</taxon>
        <taxon>Trifolieae</taxon>
        <taxon>Trifolium</taxon>
    </lineage>
</organism>
<evidence type="ECO:0000313" key="1">
    <source>
        <dbReference type="EMBL" id="MCI83365.1"/>
    </source>
</evidence>
<dbReference type="AlphaFoldDB" id="A0A392V939"/>
<sequence>MFDEVGVLVNEMQVDGILPSRTMSLLLQQVKDEGFLNDVDELFGEICPDERIKN</sequence>
<feature type="non-terminal residue" evidence="1">
    <location>
        <position position="54"/>
    </location>
</feature>
<dbReference type="EMBL" id="LXQA011065248">
    <property type="protein sequence ID" value="MCI83365.1"/>
    <property type="molecule type" value="Genomic_DNA"/>
</dbReference>
<reference evidence="1 2" key="1">
    <citation type="journal article" date="2018" name="Front. Plant Sci.">
        <title>Red Clover (Trifolium pratense) and Zigzag Clover (T. medium) - A Picture of Genomic Similarities and Differences.</title>
        <authorList>
            <person name="Dluhosova J."/>
            <person name="Istvanek J."/>
            <person name="Nedelnik J."/>
            <person name="Repkova J."/>
        </authorList>
    </citation>
    <scope>NUCLEOTIDE SEQUENCE [LARGE SCALE GENOMIC DNA]</scope>
    <source>
        <strain evidence="2">cv. 10/8</strain>
        <tissue evidence="1">Leaf</tissue>
    </source>
</reference>
<dbReference type="InterPro" id="IPR044175">
    <property type="entry name" value="At5g66631-like"/>
</dbReference>
<dbReference type="PANTHER" id="PTHR47913">
    <property type="entry name" value="OS01G0167750 PROTEIN"/>
    <property type="match status" value="1"/>
</dbReference>
<comment type="caution">
    <text evidence="1">The sequence shown here is derived from an EMBL/GenBank/DDBJ whole genome shotgun (WGS) entry which is preliminary data.</text>
</comment>
<dbReference type="Proteomes" id="UP000265520">
    <property type="component" value="Unassembled WGS sequence"/>
</dbReference>
<accession>A0A392V939</accession>
<name>A0A392V939_9FABA</name>
<proteinExistence type="predicted"/>
<keyword evidence="2" id="KW-1185">Reference proteome</keyword>
<protein>
    <submittedName>
        <fullName evidence="1">Pentatricopeptide repeat-containing protein</fullName>
    </submittedName>
</protein>